<proteinExistence type="predicted"/>
<dbReference type="Proteomes" id="UP001222325">
    <property type="component" value="Unassembled WGS sequence"/>
</dbReference>
<dbReference type="EMBL" id="JARJCN010000017">
    <property type="protein sequence ID" value="KAJ7092996.1"/>
    <property type="molecule type" value="Genomic_DNA"/>
</dbReference>
<feature type="compositionally biased region" description="Polar residues" evidence="1">
    <location>
        <begin position="149"/>
        <end position="171"/>
    </location>
</feature>
<dbReference type="AlphaFoldDB" id="A0AAD6XSY8"/>
<feature type="region of interest" description="Disordered" evidence="1">
    <location>
        <begin position="149"/>
        <end position="195"/>
    </location>
</feature>
<reference evidence="2" key="1">
    <citation type="submission" date="2023-03" db="EMBL/GenBank/DDBJ databases">
        <title>Massive genome expansion in bonnet fungi (Mycena s.s.) driven by repeated elements and novel gene families across ecological guilds.</title>
        <authorList>
            <consortium name="Lawrence Berkeley National Laboratory"/>
            <person name="Harder C.B."/>
            <person name="Miyauchi S."/>
            <person name="Viragh M."/>
            <person name="Kuo A."/>
            <person name="Thoen E."/>
            <person name="Andreopoulos B."/>
            <person name="Lu D."/>
            <person name="Skrede I."/>
            <person name="Drula E."/>
            <person name="Henrissat B."/>
            <person name="Morin E."/>
            <person name="Kohler A."/>
            <person name="Barry K."/>
            <person name="LaButti K."/>
            <person name="Morin E."/>
            <person name="Salamov A."/>
            <person name="Lipzen A."/>
            <person name="Mereny Z."/>
            <person name="Hegedus B."/>
            <person name="Baldrian P."/>
            <person name="Stursova M."/>
            <person name="Weitz H."/>
            <person name="Taylor A."/>
            <person name="Grigoriev I.V."/>
            <person name="Nagy L.G."/>
            <person name="Martin F."/>
            <person name="Kauserud H."/>
        </authorList>
    </citation>
    <scope>NUCLEOTIDE SEQUENCE</scope>
    <source>
        <strain evidence="2">CBHHK173m</strain>
    </source>
</reference>
<evidence type="ECO:0000256" key="1">
    <source>
        <dbReference type="SAM" id="MobiDB-lite"/>
    </source>
</evidence>
<comment type="caution">
    <text evidence="2">The sequence shown here is derived from an EMBL/GenBank/DDBJ whole genome shotgun (WGS) entry which is preliminary data.</text>
</comment>
<sequence>MEISTLGSEEVYDRKKARELRPCLVVAVDYGQEKIQVARLCDRTPRDTRRWVRVDSTPSIIWRLPNAWIWIATPPTISMVFNNHKVMHPHKDLYYTSNPVAALNLQNYWVHRKNYITWHPAGTSGRRGTFDSASSSANMIASPHTEIAANSSLYPTDQTPHSTPGYLSQGSDAPPGRPYPYHSSPPGHGQPHMGFNTLSAQPVVLPPGFTETNPTSPGWWRNPETGWFWNASRGLLPPSVQR</sequence>
<name>A0AAD6XSY8_9AGAR</name>
<organism evidence="2 3">
    <name type="scientific">Mycena belliarum</name>
    <dbReference type="NCBI Taxonomy" id="1033014"/>
    <lineage>
        <taxon>Eukaryota</taxon>
        <taxon>Fungi</taxon>
        <taxon>Dikarya</taxon>
        <taxon>Basidiomycota</taxon>
        <taxon>Agaricomycotina</taxon>
        <taxon>Agaricomycetes</taxon>
        <taxon>Agaricomycetidae</taxon>
        <taxon>Agaricales</taxon>
        <taxon>Marasmiineae</taxon>
        <taxon>Mycenaceae</taxon>
        <taxon>Mycena</taxon>
    </lineage>
</organism>
<evidence type="ECO:0000313" key="3">
    <source>
        <dbReference type="Proteomes" id="UP001222325"/>
    </source>
</evidence>
<gene>
    <name evidence="2" type="ORF">B0H15DRAFT_166579</name>
</gene>
<accession>A0AAD6XSY8</accession>
<protein>
    <submittedName>
        <fullName evidence="2">Uncharacterized protein</fullName>
    </submittedName>
</protein>
<keyword evidence="3" id="KW-1185">Reference proteome</keyword>
<evidence type="ECO:0000313" key="2">
    <source>
        <dbReference type="EMBL" id="KAJ7092996.1"/>
    </source>
</evidence>